<evidence type="ECO:0008006" key="9">
    <source>
        <dbReference type="Google" id="ProtNLM"/>
    </source>
</evidence>
<evidence type="ECO:0000256" key="5">
    <source>
        <dbReference type="ARBA" id="ARBA00023065"/>
    </source>
</evidence>
<keyword evidence="8" id="KW-1185">Reference proteome</keyword>
<name>A0A6A3AZU1_HIBSY</name>
<protein>
    <recommendedName>
        <fullName evidence="9">Cation/H+ exchanger domain-containing protein</fullName>
    </recommendedName>
</protein>
<keyword evidence="6" id="KW-1133">Transmembrane helix</keyword>
<dbReference type="InterPro" id="IPR050794">
    <property type="entry name" value="CPA2_transporter"/>
</dbReference>
<keyword evidence="2" id="KW-0813">Transport</keyword>
<comment type="subcellular location">
    <subcellularLocation>
        <location evidence="1">Membrane</location>
        <topology evidence="1">Multi-pass membrane protein</topology>
    </subcellularLocation>
</comment>
<dbReference type="InterPro" id="IPR038770">
    <property type="entry name" value="Na+/solute_symporter_sf"/>
</dbReference>
<organism evidence="7 8">
    <name type="scientific">Hibiscus syriacus</name>
    <name type="common">Rose of Sharon</name>
    <dbReference type="NCBI Taxonomy" id="106335"/>
    <lineage>
        <taxon>Eukaryota</taxon>
        <taxon>Viridiplantae</taxon>
        <taxon>Streptophyta</taxon>
        <taxon>Embryophyta</taxon>
        <taxon>Tracheophyta</taxon>
        <taxon>Spermatophyta</taxon>
        <taxon>Magnoliopsida</taxon>
        <taxon>eudicotyledons</taxon>
        <taxon>Gunneridae</taxon>
        <taxon>Pentapetalae</taxon>
        <taxon>rosids</taxon>
        <taxon>malvids</taxon>
        <taxon>Malvales</taxon>
        <taxon>Malvaceae</taxon>
        <taxon>Malvoideae</taxon>
        <taxon>Hibiscus</taxon>
    </lineage>
</organism>
<reference evidence="7" key="1">
    <citation type="submission" date="2019-09" db="EMBL/GenBank/DDBJ databases">
        <title>Draft genome information of white flower Hibiscus syriacus.</title>
        <authorList>
            <person name="Kim Y.-M."/>
        </authorList>
    </citation>
    <scope>NUCLEOTIDE SEQUENCE [LARGE SCALE GENOMIC DNA]</scope>
    <source>
        <strain evidence="7">YM2019G1</strain>
    </source>
</reference>
<dbReference type="Gene3D" id="1.20.1530.20">
    <property type="match status" value="1"/>
</dbReference>
<evidence type="ECO:0000313" key="7">
    <source>
        <dbReference type="EMBL" id="KAE8708957.1"/>
    </source>
</evidence>
<evidence type="ECO:0000313" key="8">
    <source>
        <dbReference type="Proteomes" id="UP000436088"/>
    </source>
</evidence>
<dbReference type="AlphaFoldDB" id="A0A6A3AZU1"/>
<dbReference type="GO" id="GO:0012505">
    <property type="term" value="C:endomembrane system"/>
    <property type="evidence" value="ECO:0007669"/>
    <property type="project" value="TreeGrafter"/>
</dbReference>
<keyword evidence="4" id="KW-0630">Potassium</keyword>
<evidence type="ECO:0000256" key="1">
    <source>
        <dbReference type="ARBA" id="ARBA00004141"/>
    </source>
</evidence>
<dbReference type="PANTHER" id="PTHR32468:SF22">
    <property type="entry name" value="CATION_H(+) ANTIPORTER 3-LIKE"/>
    <property type="match status" value="1"/>
</dbReference>
<comment type="caution">
    <text evidence="7">The sequence shown here is derived from an EMBL/GenBank/DDBJ whole genome shotgun (WGS) entry which is preliminary data.</text>
</comment>
<proteinExistence type="predicted"/>
<dbReference type="GO" id="GO:0098662">
    <property type="term" value="P:inorganic cation transmembrane transport"/>
    <property type="evidence" value="ECO:0007669"/>
    <property type="project" value="TreeGrafter"/>
</dbReference>
<keyword evidence="6" id="KW-0472">Membrane</keyword>
<feature type="transmembrane region" description="Helical" evidence="6">
    <location>
        <begin position="158"/>
        <end position="180"/>
    </location>
</feature>
<keyword evidence="5" id="KW-0406">Ion transport</keyword>
<feature type="transmembrane region" description="Helical" evidence="6">
    <location>
        <begin position="187"/>
        <end position="208"/>
    </location>
</feature>
<evidence type="ECO:0000256" key="4">
    <source>
        <dbReference type="ARBA" id="ARBA00022958"/>
    </source>
</evidence>
<evidence type="ECO:0000256" key="6">
    <source>
        <dbReference type="SAM" id="Phobius"/>
    </source>
</evidence>
<dbReference type="GO" id="GO:0006885">
    <property type="term" value="P:regulation of pH"/>
    <property type="evidence" value="ECO:0007669"/>
    <property type="project" value="TreeGrafter"/>
</dbReference>
<dbReference type="GO" id="GO:0006813">
    <property type="term" value="P:potassium ion transport"/>
    <property type="evidence" value="ECO:0007669"/>
    <property type="project" value="UniProtKB-KW"/>
</dbReference>
<feature type="transmembrane region" description="Helical" evidence="6">
    <location>
        <begin position="89"/>
        <end position="112"/>
    </location>
</feature>
<accession>A0A6A3AZU1</accession>
<evidence type="ECO:0000256" key="2">
    <source>
        <dbReference type="ARBA" id="ARBA00022448"/>
    </source>
</evidence>
<dbReference type="GO" id="GO:0016020">
    <property type="term" value="C:membrane"/>
    <property type="evidence" value="ECO:0007669"/>
    <property type="project" value="UniProtKB-SubCell"/>
</dbReference>
<keyword evidence="6" id="KW-0812">Transmembrane</keyword>
<gene>
    <name evidence="7" type="ORF">F3Y22_tig00110332pilonHSYRG00623</name>
</gene>
<sequence>MFFIKPEARKLLWQIRLSINWILTTGSMDPCWNVIPVTSEGLFNQKGDDNIFKHHLIILQLQLAIIFILATIFHLVLGLLYLPRLTSEVLAGIILGPSVLGRFFPNISSVLFPRQKSGKREWTIGSLVIVFPLLLGVHTATEISLNVDHIDEVYLERFALFTGVLMLTPFPVVAILLMHLKIINSELGLLTLSSALISDLISVVIVNLDKFVQLTRLGGFFFYRLAIPNHGKASYITWDNKIKIPKRAPS</sequence>
<feature type="transmembrane region" description="Helical" evidence="6">
    <location>
        <begin position="63"/>
        <end position="83"/>
    </location>
</feature>
<keyword evidence="3" id="KW-0633">Potassium transport</keyword>
<feature type="transmembrane region" description="Helical" evidence="6">
    <location>
        <begin position="124"/>
        <end position="146"/>
    </location>
</feature>
<evidence type="ECO:0000256" key="3">
    <source>
        <dbReference type="ARBA" id="ARBA00022538"/>
    </source>
</evidence>
<dbReference type="EMBL" id="VEPZ02000937">
    <property type="protein sequence ID" value="KAE8708957.1"/>
    <property type="molecule type" value="Genomic_DNA"/>
</dbReference>
<dbReference type="Proteomes" id="UP000436088">
    <property type="component" value="Unassembled WGS sequence"/>
</dbReference>
<dbReference type="PANTHER" id="PTHR32468">
    <property type="entry name" value="CATION/H + ANTIPORTER"/>
    <property type="match status" value="1"/>
</dbReference>